<evidence type="ECO:0000259" key="2">
    <source>
        <dbReference type="Pfam" id="PF08484"/>
    </source>
</evidence>
<dbReference type="PANTHER" id="PTHR43861:SF5">
    <property type="entry name" value="BLL5978 PROTEIN"/>
    <property type="match status" value="1"/>
</dbReference>
<dbReference type="Pfam" id="PF08421">
    <property type="entry name" value="Methyltransf_13"/>
    <property type="match status" value="1"/>
</dbReference>
<dbReference type="InterPro" id="IPR038576">
    <property type="entry name" value="Methyltransf_Zn-bd_dom_put_sf"/>
</dbReference>
<dbReference type="InterPro" id="IPR013630">
    <property type="entry name" value="Methyltransf_Zn-bd_dom_put"/>
</dbReference>
<gene>
    <name evidence="3" type="ORF">ABJI51_05840</name>
</gene>
<dbReference type="SUPFAM" id="SSF53335">
    <property type="entry name" value="S-adenosyl-L-methionine-dependent methyltransferases"/>
    <property type="match status" value="1"/>
</dbReference>
<feature type="domain" description="C-methyltransferase" evidence="2">
    <location>
        <begin position="244"/>
        <end position="401"/>
    </location>
</feature>
<dbReference type="GO" id="GO:0032259">
    <property type="term" value="P:methylation"/>
    <property type="evidence" value="ECO:0007669"/>
    <property type="project" value="UniProtKB-KW"/>
</dbReference>
<proteinExistence type="predicted"/>
<evidence type="ECO:0000259" key="1">
    <source>
        <dbReference type="Pfam" id="PF08421"/>
    </source>
</evidence>
<dbReference type="Gene3D" id="3.40.50.150">
    <property type="entry name" value="Vaccinia Virus protein VP39"/>
    <property type="match status" value="1"/>
</dbReference>
<dbReference type="RefSeq" id="WP_348948030.1">
    <property type="nucleotide sequence ID" value="NZ_JBDZYD010000002.1"/>
</dbReference>
<protein>
    <submittedName>
        <fullName evidence="3">Class I SAM-dependent methyltransferase</fullName>
        <ecNumber evidence="3">2.1.1.-</ecNumber>
    </submittedName>
</protein>
<feature type="domain" description="Methyltransferase putative zinc binding" evidence="1">
    <location>
        <begin position="5"/>
        <end position="64"/>
    </location>
</feature>
<sequence length="406" mass="44978">MTTTCKVCGNDVTEFLDLGRQPLSDAFLTGDELDREFFYRLAVGHCRSCTMVQLVEEVPRERMFHHDYPYYSSGSTTMRAHFEQTAQDFLRTELAKPDAFAVEIGCNDGVMLKTIGKAGVRHLGFEPSGRVADVARSHGVQVRTDFFEEATAVEVRAEHGPASVIYAANTICHIPYLDSIFRGVDALLAEDGVFVFEDPYLGDIVRKVSFDQIYDEHFFFFTARSVQAAAKRFGFELVDVRRLPVHGGEVRYTIARAGARRPSAAVDALLAEESAAQLAEAATLREFAANVAGIRDDLVSLLRSLRAEGHRIAGYGATAKSATITNFCDIGPDLVSYVCDSTPAKQGRLTPGKHLPVKPPEAFSDPYPDYAVLFAWNHAEEIIAKEHRFREAGGRWILYVPTVRIA</sequence>
<dbReference type="EC" id="2.1.1.-" evidence="3"/>
<name>A0ABV0L8F4_9PSEU</name>
<dbReference type="EMBL" id="JBDZYD010000002">
    <property type="protein sequence ID" value="MEQ0558581.1"/>
    <property type="molecule type" value="Genomic_DNA"/>
</dbReference>
<keyword evidence="3" id="KW-0808">Transferase</keyword>
<dbReference type="Gene3D" id="6.20.50.110">
    <property type="entry name" value="Methyltransferase, zinc-binding domain"/>
    <property type="match status" value="1"/>
</dbReference>
<dbReference type="InterPro" id="IPR013691">
    <property type="entry name" value="MeTrfase_14"/>
</dbReference>
<comment type="caution">
    <text evidence="3">The sequence shown here is derived from an EMBL/GenBank/DDBJ whole genome shotgun (WGS) entry which is preliminary data.</text>
</comment>
<dbReference type="InterPro" id="IPR029063">
    <property type="entry name" value="SAM-dependent_MTases_sf"/>
</dbReference>
<organism evidence="3 4">
    <name type="scientific">Amycolatopsis melonis</name>
    <dbReference type="NCBI Taxonomy" id="3156488"/>
    <lineage>
        <taxon>Bacteria</taxon>
        <taxon>Bacillati</taxon>
        <taxon>Actinomycetota</taxon>
        <taxon>Actinomycetes</taxon>
        <taxon>Pseudonocardiales</taxon>
        <taxon>Pseudonocardiaceae</taxon>
        <taxon>Amycolatopsis</taxon>
    </lineage>
</organism>
<keyword evidence="4" id="KW-1185">Reference proteome</keyword>
<evidence type="ECO:0000313" key="3">
    <source>
        <dbReference type="EMBL" id="MEQ0558581.1"/>
    </source>
</evidence>
<keyword evidence="3" id="KW-0489">Methyltransferase</keyword>
<dbReference type="Proteomes" id="UP001440984">
    <property type="component" value="Unassembled WGS sequence"/>
</dbReference>
<dbReference type="PANTHER" id="PTHR43861">
    <property type="entry name" value="TRANS-ACONITATE 2-METHYLTRANSFERASE-RELATED"/>
    <property type="match status" value="1"/>
</dbReference>
<accession>A0ABV0L8F4</accession>
<dbReference type="Pfam" id="PF08484">
    <property type="entry name" value="Methyltransf_14"/>
    <property type="match status" value="1"/>
</dbReference>
<reference evidence="3 4" key="1">
    <citation type="submission" date="2024-05" db="EMBL/GenBank/DDBJ databases">
        <authorList>
            <person name="Zhao H."/>
            <person name="Xu Y."/>
            <person name="Lin S."/>
            <person name="Spain J.C."/>
            <person name="Zhou N.-Y."/>
        </authorList>
    </citation>
    <scope>NUCLEOTIDE SEQUENCE [LARGE SCALE GENOMIC DNA]</scope>
    <source>
        <strain evidence="3 4">NEAU-NG30</strain>
    </source>
</reference>
<dbReference type="Gene3D" id="3.40.50.720">
    <property type="entry name" value="NAD(P)-binding Rossmann-like Domain"/>
    <property type="match status" value="1"/>
</dbReference>
<dbReference type="Gene3D" id="6.10.250.3100">
    <property type="match status" value="1"/>
</dbReference>
<dbReference type="Pfam" id="PF13489">
    <property type="entry name" value="Methyltransf_23"/>
    <property type="match status" value="1"/>
</dbReference>
<evidence type="ECO:0000313" key="4">
    <source>
        <dbReference type="Proteomes" id="UP001440984"/>
    </source>
</evidence>
<dbReference type="GO" id="GO:0008168">
    <property type="term" value="F:methyltransferase activity"/>
    <property type="evidence" value="ECO:0007669"/>
    <property type="project" value="UniProtKB-KW"/>
</dbReference>